<dbReference type="AlphaFoldDB" id="A0A4S3JA83"/>
<organism evidence="3 4">
    <name type="scientific">Aspergillus tanneri</name>
    <dbReference type="NCBI Taxonomy" id="1220188"/>
    <lineage>
        <taxon>Eukaryota</taxon>
        <taxon>Fungi</taxon>
        <taxon>Dikarya</taxon>
        <taxon>Ascomycota</taxon>
        <taxon>Pezizomycotina</taxon>
        <taxon>Eurotiomycetes</taxon>
        <taxon>Eurotiomycetidae</taxon>
        <taxon>Eurotiales</taxon>
        <taxon>Aspergillaceae</taxon>
        <taxon>Aspergillus</taxon>
        <taxon>Aspergillus subgen. Circumdati</taxon>
    </lineage>
</organism>
<dbReference type="EMBL" id="SOSA01000440">
    <property type="protein sequence ID" value="THC91177.1"/>
    <property type="molecule type" value="Genomic_DNA"/>
</dbReference>
<dbReference type="GeneID" id="54322734"/>
<accession>A0A4S3JA83</accession>
<dbReference type="VEuPathDB" id="FungiDB:EYZ11_009366"/>
<sequence>MYFKLSNTVVAFIFSLNIAAVVHGATTAGMLNSSSENKYHIVVYQNARCTGESISYFYSGDSGDCYNGLGNGGSGLQLLALENSGELVFYGQPGCPDNEQVASFIHANQTGLGCKPLSGNPVSFKFLGA</sequence>
<evidence type="ECO:0000313" key="4">
    <source>
        <dbReference type="Proteomes" id="UP000308092"/>
    </source>
</evidence>
<keyword evidence="4" id="KW-1185">Reference proteome</keyword>
<evidence type="ECO:0000313" key="3">
    <source>
        <dbReference type="EMBL" id="THC91177.1"/>
    </source>
</evidence>
<evidence type="ECO:0000313" key="2">
    <source>
        <dbReference type="EMBL" id="KAA8651154.1"/>
    </source>
</evidence>
<dbReference type="EMBL" id="QUQM01000002">
    <property type="protein sequence ID" value="KAA8651154.1"/>
    <property type="molecule type" value="Genomic_DNA"/>
</dbReference>
<dbReference type="Proteomes" id="UP000308092">
    <property type="component" value="Unassembled WGS sequence"/>
</dbReference>
<evidence type="ECO:0000313" key="5">
    <source>
        <dbReference type="Proteomes" id="UP000324241"/>
    </source>
</evidence>
<gene>
    <name evidence="2" type="ORF">ATNIH1004_000032</name>
    <name evidence="3" type="ORF">EYZ11_009366</name>
</gene>
<reference evidence="2 5" key="2">
    <citation type="submission" date="2019-08" db="EMBL/GenBank/DDBJ databases">
        <title>The genome sequence of a newly discovered highly antifungal drug resistant Aspergillus species, Aspergillus tanneri NIH 1004.</title>
        <authorList>
            <person name="Mounaud S."/>
            <person name="Singh I."/>
            <person name="Joardar V."/>
            <person name="Pakala S."/>
            <person name="Pakala S."/>
            <person name="Venepally P."/>
            <person name="Chung J.K."/>
            <person name="Losada L."/>
            <person name="Nierman W.C."/>
        </authorList>
    </citation>
    <scope>NUCLEOTIDE SEQUENCE [LARGE SCALE GENOMIC DNA]</scope>
    <source>
        <strain evidence="2 5">NIH1004</strain>
    </source>
</reference>
<keyword evidence="1" id="KW-0732">Signal</keyword>
<dbReference type="RefSeq" id="XP_033430515.1">
    <property type="nucleotide sequence ID" value="XM_033564758.1"/>
</dbReference>
<protein>
    <submittedName>
        <fullName evidence="3">Uncharacterized protein</fullName>
    </submittedName>
</protein>
<dbReference type="OrthoDB" id="4361550at2759"/>
<dbReference type="Proteomes" id="UP000324241">
    <property type="component" value="Unassembled WGS sequence"/>
</dbReference>
<reference evidence="3 4" key="1">
    <citation type="submission" date="2019-03" db="EMBL/GenBank/DDBJ databases">
        <title>The genome sequence of a newly discovered highly antifungal drug resistant Aspergillus species, Aspergillus tanneri NIH 1004.</title>
        <authorList>
            <person name="Mounaud S."/>
            <person name="Singh I."/>
            <person name="Joardar V."/>
            <person name="Pakala S."/>
            <person name="Pakala S."/>
            <person name="Venepally P."/>
            <person name="Hoover J."/>
            <person name="Nierman W."/>
            <person name="Chung J."/>
            <person name="Losada L."/>
        </authorList>
    </citation>
    <scope>NUCLEOTIDE SEQUENCE [LARGE SCALE GENOMIC DNA]</scope>
    <source>
        <strain evidence="3 4">NIH1004</strain>
    </source>
</reference>
<feature type="signal peptide" evidence="1">
    <location>
        <begin position="1"/>
        <end position="24"/>
    </location>
</feature>
<name>A0A4S3JA83_9EURO</name>
<evidence type="ECO:0000256" key="1">
    <source>
        <dbReference type="SAM" id="SignalP"/>
    </source>
</evidence>
<proteinExistence type="predicted"/>
<comment type="caution">
    <text evidence="3">The sequence shown here is derived from an EMBL/GenBank/DDBJ whole genome shotgun (WGS) entry which is preliminary data.</text>
</comment>
<feature type="chain" id="PRO_5044089213" evidence="1">
    <location>
        <begin position="25"/>
        <end position="129"/>
    </location>
</feature>